<evidence type="ECO:0000313" key="2">
    <source>
        <dbReference type="Proteomes" id="UP001162483"/>
    </source>
</evidence>
<evidence type="ECO:0000313" key="1">
    <source>
        <dbReference type="EMBL" id="CAI9593163.1"/>
    </source>
</evidence>
<accession>A0ABN9FCF0</accession>
<name>A0ABN9FCF0_9NEOB</name>
<keyword evidence="2" id="KW-1185">Reference proteome</keyword>
<protein>
    <submittedName>
        <fullName evidence="1">Uncharacterized protein</fullName>
    </submittedName>
</protein>
<dbReference type="Proteomes" id="UP001162483">
    <property type="component" value="Unassembled WGS sequence"/>
</dbReference>
<comment type="caution">
    <text evidence="1">The sequence shown here is derived from an EMBL/GenBank/DDBJ whole genome shotgun (WGS) entry which is preliminary data.</text>
</comment>
<feature type="non-terminal residue" evidence="1">
    <location>
        <position position="1"/>
    </location>
</feature>
<proteinExistence type="predicted"/>
<organism evidence="1 2">
    <name type="scientific">Staurois parvus</name>
    <dbReference type="NCBI Taxonomy" id="386267"/>
    <lineage>
        <taxon>Eukaryota</taxon>
        <taxon>Metazoa</taxon>
        <taxon>Chordata</taxon>
        <taxon>Craniata</taxon>
        <taxon>Vertebrata</taxon>
        <taxon>Euteleostomi</taxon>
        <taxon>Amphibia</taxon>
        <taxon>Batrachia</taxon>
        <taxon>Anura</taxon>
        <taxon>Neobatrachia</taxon>
        <taxon>Ranoidea</taxon>
        <taxon>Ranidae</taxon>
        <taxon>Staurois</taxon>
    </lineage>
</organism>
<dbReference type="EMBL" id="CATNWA010016492">
    <property type="protein sequence ID" value="CAI9593163.1"/>
    <property type="molecule type" value="Genomic_DNA"/>
</dbReference>
<reference evidence="1" key="1">
    <citation type="submission" date="2023-05" db="EMBL/GenBank/DDBJ databases">
        <authorList>
            <person name="Stuckert A."/>
        </authorList>
    </citation>
    <scope>NUCLEOTIDE SEQUENCE</scope>
</reference>
<sequence>HSGEAGTHGSNRVPGLPGVEAEHRYLWSPDQAGGLWLWQTGCGSLSPFCEVSGKKQAGWDSLSPFCGVSRNHRQALSGCLFPPVGSP</sequence>
<gene>
    <name evidence="1" type="ORF">SPARVUS_LOCUS11500886</name>
</gene>